<comment type="caution">
    <text evidence="2">The sequence shown here is derived from an EMBL/GenBank/DDBJ whole genome shotgun (WGS) entry which is preliminary data.</text>
</comment>
<dbReference type="AlphaFoldDB" id="W9WB52"/>
<evidence type="ECO:0000313" key="3">
    <source>
        <dbReference type="Proteomes" id="UP000019473"/>
    </source>
</evidence>
<dbReference type="HOGENOM" id="CLU_648916_0_0_1"/>
<dbReference type="Proteomes" id="UP000019473">
    <property type="component" value="Unassembled WGS sequence"/>
</dbReference>
<dbReference type="VEuPathDB" id="FungiDB:A1O7_01518"/>
<dbReference type="OrthoDB" id="4161644at2759"/>
<accession>W9WB52</accession>
<dbReference type="InterPro" id="IPR052895">
    <property type="entry name" value="HetReg/Transcr_Mod"/>
</dbReference>
<dbReference type="Pfam" id="PF06985">
    <property type="entry name" value="HET"/>
    <property type="match status" value="1"/>
</dbReference>
<dbReference type="InterPro" id="IPR010730">
    <property type="entry name" value="HET"/>
</dbReference>
<keyword evidence="3" id="KW-1185">Reference proteome</keyword>
<feature type="domain" description="Heterokaryon incompatibility" evidence="1">
    <location>
        <begin position="42"/>
        <end position="203"/>
    </location>
</feature>
<dbReference type="PANTHER" id="PTHR24148">
    <property type="entry name" value="ANKYRIN REPEAT DOMAIN-CONTAINING PROTEIN 39 HOMOLOG-RELATED"/>
    <property type="match status" value="1"/>
</dbReference>
<evidence type="ECO:0000259" key="1">
    <source>
        <dbReference type="Pfam" id="PF06985"/>
    </source>
</evidence>
<dbReference type="eggNOG" id="ENOG502SHXR">
    <property type="taxonomic scope" value="Eukaryota"/>
</dbReference>
<evidence type="ECO:0000313" key="2">
    <source>
        <dbReference type="EMBL" id="EXJ65178.1"/>
    </source>
</evidence>
<dbReference type="GeneID" id="19176130"/>
<gene>
    <name evidence="2" type="ORF">A1O7_01518</name>
</gene>
<dbReference type="PANTHER" id="PTHR24148:SF64">
    <property type="entry name" value="HETEROKARYON INCOMPATIBILITY DOMAIN-CONTAINING PROTEIN"/>
    <property type="match status" value="1"/>
</dbReference>
<proteinExistence type="predicted"/>
<protein>
    <recommendedName>
        <fullName evidence="1">Heterokaryon incompatibility domain-containing protein</fullName>
    </recommendedName>
</protein>
<sequence length="423" mass="47921">MSIHSPLPTSHSFRLLELRPHLTDSITIRLIITELHNAPSFGALAYTWENPVSQLIDDSSNFSHTAEFHLLCDGLKIPSKGNPHSALVRLRDLDLSEYGRSVSKYLFADAICINQEDHKEKAAQVRMMGEIFAAAEKVLGWLEPEDQRRLMFLQYTAVTAADLWKPESYPSKLGISPLTYQHWLARVAFLYRPFFERIWINQEMVAAKEIFLICGTRVPWATAFAALSFLAHSAWFLLLHTDQVSVANVVPENMPVYRRVIKARIPAGQSAWHLLRVRDGMIVTGKACTRPPPLLNHRYCKSKEARDRVYALLGIARKDDRPFDTQPYLREVGYSDFMTAQLLFTRTARSLLRSWEGLSSLSHKEGSFATELSGLPSWVSTILSNKLAADPVEAGVDNMTYFWSSLEGVANELPMPYPISELQ</sequence>
<dbReference type="EMBL" id="AMGW01000001">
    <property type="protein sequence ID" value="EXJ65178.1"/>
    <property type="molecule type" value="Genomic_DNA"/>
</dbReference>
<dbReference type="RefSeq" id="XP_007753745.1">
    <property type="nucleotide sequence ID" value="XM_007755555.1"/>
</dbReference>
<organism evidence="2 3">
    <name type="scientific">Cladophialophora yegresii CBS 114405</name>
    <dbReference type="NCBI Taxonomy" id="1182544"/>
    <lineage>
        <taxon>Eukaryota</taxon>
        <taxon>Fungi</taxon>
        <taxon>Dikarya</taxon>
        <taxon>Ascomycota</taxon>
        <taxon>Pezizomycotina</taxon>
        <taxon>Eurotiomycetes</taxon>
        <taxon>Chaetothyriomycetidae</taxon>
        <taxon>Chaetothyriales</taxon>
        <taxon>Herpotrichiellaceae</taxon>
        <taxon>Cladophialophora</taxon>
    </lineage>
</organism>
<name>W9WB52_9EURO</name>
<reference evidence="2 3" key="1">
    <citation type="submission" date="2013-03" db="EMBL/GenBank/DDBJ databases">
        <title>The Genome Sequence of Cladophialophora yegresii CBS 114405.</title>
        <authorList>
            <consortium name="The Broad Institute Genomics Platform"/>
            <person name="Cuomo C."/>
            <person name="de Hoog S."/>
            <person name="Gorbushina A."/>
            <person name="Walker B."/>
            <person name="Young S.K."/>
            <person name="Zeng Q."/>
            <person name="Gargeya S."/>
            <person name="Fitzgerald M."/>
            <person name="Haas B."/>
            <person name="Abouelleil A."/>
            <person name="Allen A.W."/>
            <person name="Alvarado L."/>
            <person name="Arachchi H.M."/>
            <person name="Berlin A.M."/>
            <person name="Chapman S.B."/>
            <person name="Gainer-Dewar J."/>
            <person name="Goldberg J."/>
            <person name="Griggs A."/>
            <person name="Gujja S."/>
            <person name="Hansen M."/>
            <person name="Howarth C."/>
            <person name="Imamovic A."/>
            <person name="Ireland A."/>
            <person name="Larimer J."/>
            <person name="McCowan C."/>
            <person name="Murphy C."/>
            <person name="Pearson M."/>
            <person name="Poon T.W."/>
            <person name="Priest M."/>
            <person name="Roberts A."/>
            <person name="Saif S."/>
            <person name="Shea T."/>
            <person name="Sisk P."/>
            <person name="Sykes S."/>
            <person name="Wortman J."/>
            <person name="Nusbaum C."/>
            <person name="Birren B."/>
        </authorList>
    </citation>
    <scope>NUCLEOTIDE SEQUENCE [LARGE SCALE GENOMIC DNA]</scope>
    <source>
        <strain evidence="2 3">CBS 114405</strain>
    </source>
</reference>